<sequence>MNSDMMIKCEPIMEEAELFNSLVASGESQRRQELRMLCIYKLKVVEETVSLLEAQGIDVECLRKMRIEDVDVLFEGKPLGPKILFREALLEWREEIGQPCKSIKSLSSRKRPTEAGDGGAVVPPKRQPTLPHWNDCLQPQSLLLEGEPSTQNNQSTVSYQSFRWPMTPSTLKDILEGSALGRSIMAVGCLGGLGKSLQYQLTAIIIDYHMEFEAKITTPQLENYAYCIATLLPHENPLTYHIPRGPKRRNPGGSLYSRYINQKISKKALAIGNSVATS</sequence>
<dbReference type="AlphaFoldDB" id="A0A182J827"/>
<protein>
    <submittedName>
        <fullName evidence="1">Uncharacterized protein</fullName>
    </submittedName>
</protein>
<name>A0A182J827_ANOAO</name>
<evidence type="ECO:0000313" key="1">
    <source>
        <dbReference type="EnsemblMetazoa" id="AATE013147-PA.1"/>
    </source>
</evidence>
<reference evidence="1" key="1">
    <citation type="submission" date="2022-08" db="UniProtKB">
        <authorList>
            <consortium name="EnsemblMetazoa"/>
        </authorList>
    </citation>
    <scope>IDENTIFICATION</scope>
    <source>
        <strain evidence="1">EBRO</strain>
    </source>
</reference>
<dbReference type="EnsemblMetazoa" id="AATE013147-RA">
    <property type="protein sequence ID" value="AATE013147-PA.1"/>
    <property type="gene ID" value="AATE013147"/>
</dbReference>
<organism evidence="1">
    <name type="scientific">Anopheles atroparvus</name>
    <name type="common">European mosquito</name>
    <dbReference type="NCBI Taxonomy" id="41427"/>
    <lineage>
        <taxon>Eukaryota</taxon>
        <taxon>Metazoa</taxon>
        <taxon>Ecdysozoa</taxon>
        <taxon>Arthropoda</taxon>
        <taxon>Hexapoda</taxon>
        <taxon>Insecta</taxon>
        <taxon>Pterygota</taxon>
        <taxon>Neoptera</taxon>
        <taxon>Endopterygota</taxon>
        <taxon>Diptera</taxon>
        <taxon>Nematocera</taxon>
        <taxon>Culicoidea</taxon>
        <taxon>Culicidae</taxon>
        <taxon>Anophelinae</taxon>
        <taxon>Anopheles</taxon>
    </lineage>
</organism>
<proteinExistence type="predicted"/>
<accession>A0A182J827</accession>
<dbReference type="VEuPathDB" id="VectorBase:AATE013147"/>